<protein>
    <submittedName>
        <fullName evidence="1">Uncharacterized protein</fullName>
    </submittedName>
</protein>
<reference evidence="1" key="1">
    <citation type="submission" date="2014-05" db="EMBL/GenBank/DDBJ databases">
        <authorList>
            <person name="Chronopoulou M."/>
        </authorList>
    </citation>
    <scope>NUCLEOTIDE SEQUENCE</scope>
    <source>
        <tissue evidence="1">Whole organism</tissue>
    </source>
</reference>
<proteinExistence type="predicted"/>
<accession>A0A0K2VGQ3</accession>
<sequence>MESEARMKCLELQK</sequence>
<dbReference type="EMBL" id="HACA01032272">
    <property type="protein sequence ID" value="CDW49633.1"/>
    <property type="molecule type" value="Transcribed_RNA"/>
</dbReference>
<name>A0A0K2VGQ3_LEPSM</name>
<organism evidence="1">
    <name type="scientific">Lepeophtheirus salmonis</name>
    <name type="common">Salmon louse</name>
    <name type="synonym">Caligus salmonis</name>
    <dbReference type="NCBI Taxonomy" id="72036"/>
    <lineage>
        <taxon>Eukaryota</taxon>
        <taxon>Metazoa</taxon>
        <taxon>Ecdysozoa</taxon>
        <taxon>Arthropoda</taxon>
        <taxon>Crustacea</taxon>
        <taxon>Multicrustacea</taxon>
        <taxon>Hexanauplia</taxon>
        <taxon>Copepoda</taxon>
        <taxon>Siphonostomatoida</taxon>
        <taxon>Caligidae</taxon>
        <taxon>Lepeophtheirus</taxon>
    </lineage>
</organism>
<evidence type="ECO:0000313" key="1">
    <source>
        <dbReference type="EMBL" id="CDW49633.1"/>
    </source>
</evidence>